<feature type="region of interest" description="Disordered" evidence="3">
    <location>
        <begin position="137"/>
        <end position="170"/>
    </location>
</feature>
<feature type="compositionally biased region" description="Polar residues" evidence="3">
    <location>
        <begin position="160"/>
        <end position="170"/>
    </location>
</feature>
<evidence type="ECO:0000256" key="3">
    <source>
        <dbReference type="SAM" id="MobiDB-lite"/>
    </source>
</evidence>
<feature type="compositionally biased region" description="Low complexity" evidence="3">
    <location>
        <begin position="142"/>
        <end position="151"/>
    </location>
</feature>
<proteinExistence type="predicted"/>
<accession>A0AAN8PBC4</accession>
<sequence length="336" mass="38194">MLAVRGSFAQNVYHQPTKPNADARPVLETPLEPKPFSPRQMAFVKQDQRLSQTGNGQSEHFRQTEQQNRNYIQKMANQLFLTQKHVPLLSDYQRYILGQDPLVKKYVFGNQDVQQRSQSGQPVKSQFIERSLYPSPQARSFASTKSVTKSKAASEEKTPPKQSADSASQSSELQYALQPAGYLSYGTLHKLVPEVTLLKPAQPLYYGLGGAHSYEFKTAPTIDLGTYKPTVTSLSHFDLDSYKSGYPLNHKHLDEDYGHGENYQFSYDVKDPNKHSHFGQTETRTDDKTVGKYYLQLPDGRFETVNYWADKNGYHAKVEFTGRSIHPQYEVIGKLI</sequence>
<keyword evidence="1 2" id="KW-0193">Cuticle</keyword>
<dbReference type="Proteomes" id="UP001372834">
    <property type="component" value="Unassembled WGS sequence"/>
</dbReference>
<evidence type="ECO:0000313" key="4">
    <source>
        <dbReference type="EMBL" id="KAK6623137.1"/>
    </source>
</evidence>
<organism evidence="4 5">
    <name type="scientific">Polyplax serrata</name>
    <name type="common">Common mouse louse</name>
    <dbReference type="NCBI Taxonomy" id="468196"/>
    <lineage>
        <taxon>Eukaryota</taxon>
        <taxon>Metazoa</taxon>
        <taxon>Ecdysozoa</taxon>
        <taxon>Arthropoda</taxon>
        <taxon>Hexapoda</taxon>
        <taxon>Insecta</taxon>
        <taxon>Pterygota</taxon>
        <taxon>Neoptera</taxon>
        <taxon>Paraneoptera</taxon>
        <taxon>Psocodea</taxon>
        <taxon>Troctomorpha</taxon>
        <taxon>Phthiraptera</taxon>
        <taxon>Anoplura</taxon>
        <taxon>Polyplacidae</taxon>
        <taxon>Polyplax</taxon>
    </lineage>
</organism>
<dbReference type="PROSITE" id="PS00233">
    <property type="entry name" value="CHIT_BIND_RR_1"/>
    <property type="match status" value="1"/>
</dbReference>
<evidence type="ECO:0000256" key="2">
    <source>
        <dbReference type="PROSITE-ProRule" id="PRU00497"/>
    </source>
</evidence>
<dbReference type="GO" id="GO:0031012">
    <property type="term" value="C:extracellular matrix"/>
    <property type="evidence" value="ECO:0007669"/>
    <property type="project" value="TreeGrafter"/>
</dbReference>
<dbReference type="EMBL" id="JAWJWE010000038">
    <property type="protein sequence ID" value="KAK6623137.1"/>
    <property type="molecule type" value="Genomic_DNA"/>
</dbReference>
<dbReference type="GO" id="GO:0005615">
    <property type="term" value="C:extracellular space"/>
    <property type="evidence" value="ECO:0007669"/>
    <property type="project" value="TreeGrafter"/>
</dbReference>
<dbReference type="InterPro" id="IPR031311">
    <property type="entry name" value="CHIT_BIND_RR_consensus"/>
</dbReference>
<dbReference type="Pfam" id="PF00379">
    <property type="entry name" value="Chitin_bind_4"/>
    <property type="match status" value="1"/>
</dbReference>
<dbReference type="PANTHER" id="PTHR12236">
    <property type="entry name" value="STRUCTURAL CONTITUENT OF CUTICLE"/>
    <property type="match status" value="1"/>
</dbReference>
<protein>
    <submittedName>
        <fullName evidence="4">Uncharacterized protein</fullName>
    </submittedName>
</protein>
<gene>
    <name evidence="4" type="ORF">RUM43_008989</name>
</gene>
<evidence type="ECO:0000313" key="5">
    <source>
        <dbReference type="Proteomes" id="UP001372834"/>
    </source>
</evidence>
<dbReference type="InterPro" id="IPR051217">
    <property type="entry name" value="Insect_Cuticle_Struc_Prot"/>
</dbReference>
<reference evidence="4 5" key="1">
    <citation type="submission" date="2023-10" db="EMBL/GenBank/DDBJ databases">
        <title>Genomes of two closely related lineages of the louse Polyplax serrata with different host specificities.</title>
        <authorList>
            <person name="Martinu J."/>
            <person name="Tarabai H."/>
            <person name="Stefka J."/>
            <person name="Hypsa V."/>
        </authorList>
    </citation>
    <scope>NUCLEOTIDE SEQUENCE [LARGE SCALE GENOMIC DNA]</scope>
    <source>
        <strain evidence="4">HR10_N</strain>
    </source>
</reference>
<dbReference type="AlphaFoldDB" id="A0AAN8PBC4"/>
<dbReference type="PANTHER" id="PTHR12236:SF79">
    <property type="entry name" value="CUTICULAR PROTEIN 50CB-RELATED"/>
    <property type="match status" value="1"/>
</dbReference>
<dbReference type="InterPro" id="IPR000618">
    <property type="entry name" value="Insect_cuticle"/>
</dbReference>
<comment type="caution">
    <text evidence="4">The sequence shown here is derived from an EMBL/GenBank/DDBJ whole genome shotgun (WGS) entry which is preliminary data.</text>
</comment>
<dbReference type="GO" id="GO:0042302">
    <property type="term" value="F:structural constituent of cuticle"/>
    <property type="evidence" value="ECO:0007669"/>
    <property type="project" value="UniProtKB-UniRule"/>
</dbReference>
<evidence type="ECO:0000256" key="1">
    <source>
        <dbReference type="ARBA" id="ARBA00022460"/>
    </source>
</evidence>
<dbReference type="PROSITE" id="PS51155">
    <property type="entry name" value="CHIT_BIND_RR_2"/>
    <property type="match status" value="1"/>
</dbReference>
<name>A0AAN8PBC4_POLSC</name>